<dbReference type="Proteomes" id="UP000652995">
    <property type="component" value="Unassembled WGS sequence"/>
</dbReference>
<evidence type="ECO:0000313" key="6">
    <source>
        <dbReference type="Proteomes" id="UP000652995"/>
    </source>
</evidence>
<feature type="transmembrane region" description="Helical" evidence="1">
    <location>
        <begin position="78"/>
        <end position="97"/>
    </location>
</feature>
<evidence type="ECO:0000313" key="5">
    <source>
        <dbReference type="Proteomes" id="UP000243706"/>
    </source>
</evidence>
<dbReference type="GO" id="GO:0006508">
    <property type="term" value="P:proteolysis"/>
    <property type="evidence" value="ECO:0007669"/>
    <property type="project" value="UniProtKB-KW"/>
</dbReference>
<reference evidence="6" key="3">
    <citation type="journal article" date="2019" name="Int. J. Syst. Evol. Microbiol.">
        <title>The Global Catalogue of Microorganisms (GCM) 10K type strain sequencing project: providing services to taxonomists for standard genome sequencing and annotation.</title>
        <authorList>
            <consortium name="The Broad Institute Genomics Platform"/>
            <consortium name="The Broad Institute Genome Sequencing Center for Infectious Disease"/>
            <person name="Wu L."/>
            <person name="Ma J."/>
        </authorList>
    </citation>
    <scope>NUCLEOTIDE SEQUENCE [LARGE SCALE GENOMIC DNA]</scope>
    <source>
        <strain evidence="6">CCM 4175</strain>
    </source>
</reference>
<dbReference type="GO" id="GO:0004175">
    <property type="term" value="F:endopeptidase activity"/>
    <property type="evidence" value="ECO:0007669"/>
    <property type="project" value="UniProtKB-ARBA"/>
</dbReference>
<reference evidence="4 5" key="2">
    <citation type="submission" date="2017-06" db="EMBL/GenBank/DDBJ databases">
        <authorList>
            <consortium name="Pathogen Informatics"/>
        </authorList>
    </citation>
    <scope>NUCLEOTIDE SEQUENCE [LARGE SCALE GENOMIC DNA]</scope>
    <source>
        <strain evidence="4 5">NCTC13833</strain>
    </source>
</reference>
<keyword evidence="1" id="KW-0812">Transmembrane</keyword>
<feature type="transmembrane region" description="Helical" evidence="1">
    <location>
        <begin position="244"/>
        <end position="265"/>
    </location>
</feature>
<keyword evidence="6" id="KW-1185">Reference proteome</keyword>
<dbReference type="OrthoDB" id="324900at2"/>
<evidence type="ECO:0000313" key="4">
    <source>
        <dbReference type="EMBL" id="SNV98234.1"/>
    </source>
</evidence>
<keyword evidence="1" id="KW-0472">Membrane</keyword>
<feature type="domain" description="CAAX prenyl protease 2/Lysostaphin resistance protein A-like" evidence="2">
    <location>
        <begin position="117"/>
        <end position="212"/>
    </location>
</feature>
<dbReference type="InterPro" id="IPR003675">
    <property type="entry name" value="Rce1/LyrA-like_dom"/>
</dbReference>
<feature type="transmembrane region" description="Helical" evidence="1">
    <location>
        <begin position="174"/>
        <end position="193"/>
    </location>
</feature>
<dbReference type="EMBL" id="BMCB01000002">
    <property type="protein sequence ID" value="GGA82572.1"/>
    <property type="molecule type" value="Genomic_DNA"/>
</dbReference>
<dbReference type="AlphaFoldDB" id="A0A240BR86"/>
<dbReference type="EMBL" id="LT906464">
    <property type="protein sequence ID" value="SNV98234.1"/>
    <property type="molecule type" value="Genomic_DNA"/>
</dbReference>
<protein>
    <submittedName>
        <fullName evidence="3">CAAX amino protease</fullName>
    </submittedName>
    <submittedName>
        <fullName evidence="4">CAAX amino terminal protease family protein</fullName>
    </submittedName>
</protein>
<reference evidence="3" key="4">
    <citation type="submission" date="2024-05" db="EMBL/GenBank/DDBJ databases">
        <authorList>
            <person name="Sun Q."/>
            <person name="Sedlacek I."/>
        </authorList>
    </citation>
    <scope>NUCLEOTIDE SEQUENCE</scope>
    <source>
        <strain evidence="3">CCM 4175</strain>
    </source>
</reference>
<organism evidence="4 5">
    <name type="scientific">Staphylococcus muscae</name>
    <dbReference type="NCBI Taxonomy" id="1294"/>
    <lineage>
        <taxon>Bacteria</taxon>
        <taxon>Bacillati</taxon>
        <taxon>Bacillota</taxon>
        <taxon>Bacilli</taxon>
        <taxon>Bacillales</taxon>
        <taxon>Staphylococcaceae</taxon>
        <taxon>Staphylococcus</taxon>
    </lineage>
</organism>
<evidence type="ECO:0000256" key="1">
    <source>
        <dbReference type="SAM" id="Phobius"/>
    </source>
</evidence>
<dbReference type="KEGG" id="smus:C7J88_07345"/>
<keyword evidence="4" id="KW-0645">Protease</keyword>
<sequence>MAKTAKILGMVILLFCISVFAQNLGVLWHFFNWKGLEYVLHGVTNLIVTVMLIKWLVNKGLKSKLSDYRITHIKIFPLCVILGIILPVVVNLIYITFIPGEFVVTQLDSMTDYIEMLLYTVFISGIVAPIVEEMVFRGILLKYVEEKTNIVFAIILSSFLFSIVHLFNGKLEGIDLYLLILAGFLAGTMYATASYYFNSIWAGVALHMCWNIAGIFTVTRVEVDYSLFQYIIKIDNVWLTGGEYGIDASFISILGYISVILILCISKGVNHKNIILNKPN</sequence>
<dbReference type="PANTHER" id="PTHR39430">
    <property type="entry name" value="MEMBRANE-ASSOCIATED PROTEASE-RELATED"/>
    <property type="match status" value="1"/>
</dbReference>
<proteinExistence type="predicted"/>
<gene>
    <name evidence="3" type="ORF">GCM10007183_03480</name>
    <name evidence="4" type="ORF">SAMEA4412661_00033</name>
</gene>
<feature type="transmembrane region" description="Helical" evidence="1">
    <location>
        <begin position="200"/>
        <end position="218"/>
    </location>
</feature>
<feature type="transmembrane region" description="Helical" evidence="1">
    <location>
        <begin position="117"/>
        <end position="136"/>
    </location>
</feature>
<evidence type="ECO:0000259" key="2">
    <source>
        <dbReference type="Pfam" id="PF02517"/>
    </source>
</evidence>
<dbReference type="Proteomes" id="UP000243706">
    <property type="component" value="Chromosome 1"/>
</dbReference>
<dbReference type="GO" id="GO:0080120">
    <property type="term" value="P:CAAX-box protein maturation"/>
    <property type="evidence" value="ECO:0007669"/>
    <property type="project" value="UniProtKB-ARBA"/>
</dbReference>
<dbReference type="PANTHER" id="PTHR39430:SF1">
    <property type="entry name" value="PROTEASE"/>
    <property type="match status" value="1"/>
</dbReference>
<dbReference type="RefSeq" id="WP_095114968.1">
    <property type="nucleotide sequence ID" value="NZ_BMCB01000002.1"/>
</dbReference>
<keyword evidence="4" id="KW-0378">Hydrolase</keyword>
<feature type="transmembrane region" description="Helical" evidence="1">
    <location>
        <begin position="148"/>
        <end position="168"/>
    </location>
</feature>
<evidence type="ECO:0000313" key="3">
    <source>
        <dbReference type="EMBL" id="GGA82572.1"/>
    </source>
</evidence>
<accession>A0A240BR86</accession>
<name>A0A240BR86_9STAP</name>
<dbReference type="Pfam" id="PF02517">
    <property type="entry name" value="Rce1-like"/>
    <property type="match status" value="1"/>
</dbReference>
<keyword evidence="1" id="KW-1133">Transmembrane helix</keyword>
<feature type="transmembrane region" description="Helical" evidence="1">
    <location>
        <begin position="37"/>
        <end position="57"/>
    </location>
</feature>
<reference evidence="3" key="1">
    <citation type="journal article" date="2014" name="Int. J. Syst. Evol. Microbiol.">
        <title>Complete genome of a new Firmicutes species belonging to the dominant human colonic microbiota ('Ruminococcus bicirculans') reveals two chromosomes and a selective capacity to utilize plant glucans.</title>
        <authorList>
            <consortium name="NISC Comparative Sequencing Program"/>
            <person name="Wegmann U."/>
            <person name="Louis P."/>
            <person name="Goesmann A."/>
            <person name="Henrissat B."/>
            <person name="Duncan S.H."/>
            <person name="Flint H.J."/>
        </authorList>
    </citation>
    <scope>NUCLEOTIDE SEQUENCE</scope>
    <source>
        <strain evidence="3">CCM 4175</strain>
    </source>
</reference>